<accession>A0A5C6ZJ17</accession>
<dbReference type="InterPro" id="IPR001610">
    <property type="entry name" value="PAC"/>
</dbReference>
<dbReference type="OrthoDB" id="9808408at2"/>
<dbReference type="SMART" id="SM00086">
    <property type="entry name" value="PAC"/>
    <property type="match status" value="3"/>
</dbReference>
<dbReference type="CDD" id="cd00082">
    <property type="entry name" value="HisKA"/>
    <property type="match status" value="1"/>
</dbReference>
<feature type="coiled-coil region" evidence="7">
    <location>
        <begin position="681"/>
        <end position="715"/>
    </location>
</feature>
<feature type="domain" description="PAC" evidence="10">
    <location>
        <begin position="223"/>
        <end position="275"/>
    </location>
</feature>
<protein>
    <recommendedName>
        <fullName evidence="2">histidine kinase</fullName>
        <ecNumber evidence="2">2.7.13.3</ecNumber>
    </recommendedName>
</protein>
<dbReference type="Pfam" id="PF00512">
    <property type="entry name" value="HisKA"/>
    <property type="match status" value="1"/>
</dbReference>
<dbReference type="Gene3D" id="3.30.565.10">
    <property type="entry name" value="Histidine kinase-like ATPase, C-terminal domain"/>
    <property type="match status" value="1"/>
</dbReference>
<dbReference type="InterPro" id="IPR005467">
    <property type="entry name" value="His_kinase_dom"/>
</dbReference>
<name>A0A5C6ZJ17_9FLAO</name>
<dbReference type="InterPro" id="IPR036097">
    <property type="entry name" value="HisK_dim/P_sf"/>
</dbReference>
<dbReference type="SMART" id="SM00387">
    <property type="entry name" value="HATPase_c"/>
    <property type="match status" value="1"/>
</dbReference>
<comment type="caution">
    <text evidence="11">The sequence shown here is derived from an EMBL/GenBank/DDBJ whole genome shotgun (WGS) entry which is preliminary data.</text>
</comment>
<dbReference type="PRINTS" id="PR00344">
    <property type="entry name" value="BCTRLSENSOR"/>
</dbReference>
<evidence type="ECO:0000259" key="10">
    <source>
        <dbReference type="PROSITE" id="PS50113"/>
    </source>
</evidence>
<dbReference type="PROSITE" id="PS50112">
    <property type="entry name" value="PAS"/>
    <property type="match status" value="3"/>
</dbReference>
<dbReference type="InterPro" id="IPR050736">
    <property type="entry name" value="Sensor_HK_Regulatory"/>
</dbReference>
<evidence type="ECO:0000313" key="12">
    <source>
        <dbReference type="Proteomes" id="UP000321578"/>
    </source>
</evidence>
<dbReference type="Pfam" id="PF13426">
    <property type="entry name" value="PAS_9"/>
    <property type="match status" value="2"/>
</dbReference>
<dbReference type="CDD" id="cd00075">
    <property type="entry name" value="HATPase"/>
    <property type="match status" value="1"/>
</dbReference>
<dbReference type="SUPFAM" id="SSF55785">
    <property type="entry name" value="PYP-like sensor domain (PAS domain)"/>
    <property type="match status" value="5"/>
</dbReference>
<reference evidence="11 12" key="1">
    <citation type="submission" date="2019-08" db="EMBL/GenBank/DDBJ databases">
        <title>Genomes of Subsaximicrobium wynnwilliamsii strains.</title>
        <authorList>
            <person name="Bowman J.P."/>
        </authorList>
    </citation>
    <scope>NUCLEOTIDE SEQUENCE [LARGE SCALE GENOMIC DNA]</scope>
    <source>
        <strain evidence="11 12">2-80-2</strain>
    </source>
</reference>
<sequence length="1098" mass="125088">MPISMMTDVPNEDLFQNIFQSSVEGILVVDENGGIVMANRACEQLFGYNPEILAGKNIEILIPQQFKQHHKRHFETYTKNPKARAVSKDMDLWGIKKNGIQFSLDISLSPTVIDGKHLTIAFLRDASKRKEDFNKIKNVNNELSGSNRRYNTLLNNLQGIVYRCKNDRDWTMEYISEGCKEITGYSPEYFLEGKVHFSHLIFDEDQDKVWNDTEHGIDKRQPYSLNYRITDKNGHVKYMQELGRGIYDSNGKLEALEGFITDITAKKETELELRRSEFKTKALLEAIPDMMFIQDEFGKYLEFYVNSPENLFLPPKDFIGINMKNVLPPDVYKIIKQSHDKAMASGTMQIAEYSVQGKKGIEHFEARVVLINDHELLTIIRDVTEEKVREDLLSIRNNALASANNSIIIAEAQHQNTRIIYCNDTFEKMTGYTEAETLGRNCNFLQNHDRDQKEIGIMKNAIANGEACNVVLRNYKKDGTLFWNDLTITPVHNENHELTHFIGVQNDVTTKVKEEDLKDKTQKILELIAQDKPILDIGKKIIETVEGHLNEGIATILLLDKETKTLHKLVAPNLPKAFCNYIEGTAIGPKVGSSGTASFLKKEVIVAHIATNVLWEDYKDMALKSGLKACWAFPILSSTNQVLGTFAIYSKLERKPSAKEKEMLLNMTYLASVAIEKHQNITALKESKKELVDYAQKLEEKVEARTKEVMETVQKLVETNLNLEDQIMITKQAESDAIASKSIASEIAKNFPNGFIAVIDKDFKVAFAEGEALAQLGLKEFSKEGILVDDVTVFSEERKTKIKEYTTKTLTGQHLAFEISYKNRYFVVNTAPLYDEHNKISYALHVYNDISEQKAFEFKIQNAFKKEKELSELKSRFVSMASHEFRTPLSAILTSAVLIGKQNEPGKELKREKYVEQIERNVKNMVVILNDFLSLSKLEEGKVQPLLERFDLISFSKLLIKEINPILKKGQTIDFGKANNELWVHLDAKLLRHILSNLLANASKYALPETVIDFIISQNQEKLLIQITDHGMGIPKEEQHYLFDRFFRAKNAANFEGTGLGLNIVKSYTELMGGSIGFESQLNIGTTFWIAFPLNNRE</sequence>
<dbReference type="InterPro" id="IPR000700">
    <property type="entry name" value="PAS-assoc_C"/>
</dbReference>
<evidence type="ECO:0000256" key="5">
    <source>
        <dbReference type="ARBA" id="ARBA00022777"/>
    </source>
</evidence>
<dbReference type="Pfam" id="PF13185">
    <property type="entry name" value="GAF_2"/>
    <property type="match status" value="1"/>
</dbReference>
<dbReference type="InterPro" id="IPR003018">
    <property type="entry name" value="GAF"/>
</dbReference>
<evidence type="ECO:0000256" key="6">
    <source>
        <dbReference type="ARBA" id="ARBA00023012"/>
    </source>
</evidence>
<dbReference type="EC" id="2.7.13.3" evidence="2"/>
<dbReference type="PANTHER" id="PTHR43711:SF26">
    <property type="entry name" value="SENSOR HISTIDINE KINASE RCSC"/>
    <property type="match status" value="1"/>
</dbReference>
<dbReference type="SMART" id="SM00388">
    <property type="entry name" value="HisKA"/>
    <property type="match status" value="1"/>
</dbReference>
<feature type="domain" description="PAC" evidence="10">
    <location>
        <begin position="466"/>
        <end position="520"/>
    </location>
</feature>
<dbReference type="InterPro" id="IPR003594">
    <property type="entry name" value="HATPase_dom"/>
</dbReference>
<evidence type="ECO:0000259" key="8">
    <source>
        <dbReference type="PROSITE" id="PS50109"/>
    </source>
</evidence>
<dbReference type="SMART" id="SM00091">
    <property type="entry name" value="PAS"/>
    <property type="match status" value="4"/>
</dbReference>
<gene>
    <name evidence="11" type="ORF">ESY86_05190</name>
</gene>
<dbReference type="InterPro" id="IPR013655">
    <property type="entry name" value="PAS_fold_3"/>
</dbReference>
<evidence type="ECO:0000256" key="2">
    <source>
        <dbReference type="ARBA" id="ARBA00012438"/>
    </source>
</evidence>
<dbReference type="InterPro" id="IPR003661">
    <property type="entry name" value="HisK_dim/P_dom"/>
</dbReference>
<dbReference type="Gene3D" id="1.10.287.130">
    <property type="match status" value="1"/>
</dbReference>
<dbReference type="GO" id="GO:0000155">
    <property type="term" value="F:phosphorelay sensor kinase activity"/>
    <property type="evidence" value="ECO:0007669"/>
    <property type="project" value="InterPro"/>
</dbReference>
<evidence type="ECO:0000256" key="3">
    <source>
        <dbReference type="ARBA" id="ARBA00022553"/>
    </source>
</evidence>
<dbReference type="AlphaFoldDB" id="A0A5C6ZJ17"/>
<comment type="catalytic activity">
    <reaction evidence="1">
        <text>ATP + protein L-histidine = ADP + protein N-phospho-L-histidine.</text>
        <dbReference type="EC" id="2.7.13.3"/>
    </reaction>
</comment>
<feature type="domain" description="Histidine kinase" evidence="8">
    <location>
        <begin position="880"/>
        <end position="1096"/>
    </location>
</feature>
<keyword evidence="5" id="KW-0418">Kinase</keyword>
<dbReference type="NCBIfam" id="TIGR00229">
    <property type="entry name" value="sensory_box"/>
    <property type="match status" value="3"/>
</dbReference>
<dbReference type="InterPro" id="IPR000014">
    <property type="entry name" value="PAS"/>
</dbReference>
<evidence type="ECO:0000256" key="1">
    <source>
        <dbReference type="ARBA" id="ARBA00000085"/>
    </source>
</evidence>
<evidence type="ECO:0000259" key="9">
    <source>
        <dbReference type="PROSITE" id="PS50112"/>
    </source>
</evidence>
<dbReference type="CDD" id="cd00130">
    <property type="entry name" value="PAS"/>
    <property type="match status" value="4"/>
</dbReference>
<evidence type="ECO:0000256" key="7">
    <source>
        <dbReference type="SAM" id="Coils"/>
    </source>
</evidence>
<dbReference type="PANTHER" id="PTHR43711">
    <property type="entry name" value="TWO-COMPONENT HISTIDINE KINASE"/>
    <property type="match status" value="1"/>
</dbReference>
<organism evidence="11 12">
    <name type="scientific">Subsaximicrobium wynnwilliamsii</name>
    <dbReference type="NCBI Taxonomy" id="291179"/>
    <lineage>
        <taxon>Bacteria</taxon>
        <taxon>Pseudomonadati</taxon>
        <taxon>Bacteroidota</taxon>
        <taxon>Flavobacteriia</taxon>
        <taxon>Flavobacteriales</taxon>
        <taxon>Flavobacteriaceae</taxon>
        <taxon>Subsaximicrobium</taxon>
    </lineage>
</organism>
<dbReference type="Gene3D" id="3.30.450.20">
    <property type="entry name" value="PAS domain"/>
    <property type="match status" value="5"/>
</dbReference>
<dbReference type="PROSITE" id="PS50109">
    <property type="entry name" value="HIS_KIN"/>
    <property type="match status" value="1"/>
</dbReference>
<feature type="domain" description="PAS" evidence="9">
    <location>
        <begin position="11"/>
        <end position="64"/>
    </location>
</feature>
<feature type="domain" description="PAS" evidence="9">
    <location>
        <begin position="399"/>
        <end position="465"/>
    </location>
</feature>
<dbReference type="Gene3D" id="3.30.450.40">
    <property type="match status" value="1"/>
</dbReference>
<dbReference type="RefSeq" id="WP_147085538.1">
    <property type="nucleotide sequence ID" value="NZ_VORM01000004.1"/>
</dbReference>
<keyword evidence="4" id="KW-0808">Transferase</keyword>
<dbReference type="InterPro" id="IPR036890">
    <property type="entry name" value="HATPase_C_sf"/>
</dbReference>
<dbReference type="Proteomes" id="UP000321578">
    <property type="component" value="Unassembled WGS sequence"/>
</dbReference>
<dbReference type="PROSITE" id="PS50113">
    <property type="entry name" value="PAC"/>
    <property type="match status" value="2"/>
</dbReference>
<proteinExistence type="predicted"/>
<keyword evidence="6" id="KW-0902">Two-component regulatory system</keyword>
<dbReference type="Pfam" id="PF02518">
    <property type="entry name" value="HATPase_c"/>
    <property type="match status" value="1"/>
</dbReference>
<dbReference type="SUPFAM" id="SSF47384">
    <property type="entry name" value="Homodimeric domain of signal transducing histidine kinase"/>
    <property type="match status" value="1"/>
</dbReference>
<dbReference type="InterPro" id="IPR029016">
    <property type="entry name" value="GAF-like_dom_sf"/>
</dbReference>
<dbReference type="EMBL" id="VORO01000004">
    <property type="protein sequence ID" value="TXD90144.1"/>
    <property type="molecule type" value="Genomic_DNA"/>
</dbReference>
<keyword evidence="12" id="KW-1185">Reference proteome</keyword>
<feature type="domain" description="PAS" evidence="9">
    <location>
        <begin position="146"/>
        <end position="220"/>
    </location>
</feature>
<dbReference type="InterPro" id="IPR004358">
    <property type="entry name" value="Sig_transdc_His_kin-like_C"/>
</dbReference>
<keyword evidence="3" id="KW-0597">Phosphoprotein</keyword>
<dbReference type="SUPFAM" id="SSF55874">
    <property type="entry name" value="ATPase domain of HSP90 chaperone/DNA topoisomerase II/histidine kinase"/>
    <property type="match status" value="1"/>
</dbReference>
<evidence type="ECO:0000313" key="11">
    <source>
        <dbReference type="EMBL" id="TXD90144.1"/>
    </source>
</evidence>
<dbReference type="Pfam" id="PF08447">
    <property type="entry name" value="PAS_3"/>
    <property type="match status" value="1"/>
</dbReference>
<keyword evidence="7" id="KW-0175">Coiled coil</keyword>
<dbReference type="SUPFAM" id="SSF55781">
    <property type="entry name" value="GAF domain-like"/>
    <property type="match status" value="1"/>
</dbReference>
<dbReference type="InterPro" id="IPR035965">
    <property type="entry name" value="PAS-like_dom_sf"/>
</dbReference>
<evidence type="ECO:0000256" key="4">
    <source>
        <dbReference type="ARBA" id="ARBA00022679"/>
    </source>
</evidence>